<evidence type="ECO:0000313" key="25">
    <source>
        <dbReference type="Proteomes" id="UP000038010"/>
    </source>
</evidence>
<evidence type="ECO:0000256" key="21">
    <source>
        <dbReference type="ARBA" id="ARBA00047795"/>
    </source>
</evidence>
<dbReference type="GO" id="GO:0005789">
    <property type="term" value="C:endoplasmic reticulum membrane"/>
    <property type="evidence" value="ECO:0007669"/>
    <property type="project" value="UniProtKB-SubCell"/>
</dbReference>
<name>A0A0N1HAI0_9EURO</name>
<feature type="transmembrane region" description="Helical" evidence="23">
    <location>
        <begin position="150"/>
        <end position="171"/>
    </location>
</feature>
<keyword evidence="12 23" id="KW-0560">Oxidoreductase</keyword>
<keyword evidence="4 23" id="KW-0444">Lipid biosynthesis</keyword>
<keyword evidence="25" id="KW-1185">Reference proteome</keyword>
<organism evidence="24 25">
    <name type="scientific">Cyphellophora attinorum</name>
    <dbReference type="NCBI Taxonomy" id="1664694"/>
    <lineage>
        <taxon>Eukaryota</taxon>
        <taxon>Fungi</taxon>
        <taxon>Dikarya</taxon>
        <taxon>Ascomycota</taxon>
        <taxon>Pezizomycotina</taxon>
        <taxon>Eurotiomycetes</taxon>
        <taxon>Chaetothyriomycetidae</taxon>
        <taxon>Chaetothyriales</taxon>
        <taxon>Cyphellophoraceae</taxon>
        <taxon>Cyphellophora</taxon>
    </lineage>
</organism>
<keyword evidence="17 23" id="KW-0753">Steroid metabolism</keyword>
<dbReference type="GO" id="GO:0016132">
    <property type="term" value="P:brassinosteroid biosynthetic process"/>
    <property type="evidence" value="ECO:0007669"/>
    <property type="project" value="TreeGrafter"/>
</dbReference>
<dbReference type="EMBL" id="LFJN01000002">
    <property type="protein sequence ID" value="KPI44993.1"/>
    <property type="molecule type" value="Genomic_DNA"/>
</dbReference>
<evidence type="ECO:0000256" key="1">
    <source>
        <dbReference type="ARBA" id="ARBA00004477"/>
    </source>
</evidence>
<dbReference type="EC" id="1.3.1.21" evidence="18"/>
<evidence type="ECO:0000256" key="4">
    <source>
        <dbReference type="ARBA" id="ARBA00022516"/>
    </source>
</evidence>
<feature type="transmembrane region" description="Helical" evidence="23">
    <location>
        <begin position="382"/>
        <end position="411"/>
    </location>
</feature>
<reference evidence="24 25" key="1">
    <citation type="submission" date="2015-06" db="EMBL/GenBank/DDBJ databases">
        <title>Draft genome of the ant-associated black yeast Phialophora attae CBS 131958.</title>
        <authorList>
            <person name="Moreno L.F."/>
            <person name="Stielow B.J."/>
            <person name="de Hoog S."/>
            <person name="Vicente V.A."/>
            <person name="Weiss V.A."/>
            <person name="de Vries M."/>
            <person name="Cruz L.M."/>
            <person name="Souza E.M."/>
        </authorList>
    </citation>
    <scope>NUCLEOTIDE SEQUENCE [LARGE SCALE GENOMIC DNA]</scope>
    <source>
        <strain evidence="24 25">CBS 131958</strain>
    </source>
</reference>
<evidence type="ECO:0000313" key="24">
    <source>
        <dbReference type="EMBL" id="KPI44993.1"/>
    </source>
</evidence>
<dbReference type="InterPro" id="IPR018083">
    <property type="entry name" value="Sterol_reductase_CS"/>
</dbReference>
<gene>
    <name evidence="24" type="ORF">AB675_2847</name>
</gene>
<evidence type="ECO:0000256" key="10">
    <source>
        <dbReference type="ARBA" id="ARBA00022955"/>
    </source>
</evidence>
<keyword evidence="13 23" id="KW-0756">Sterol biosynthesis</keyword>
<dbReference type="OrthoDB" id="5326588at2759"/>
<keyword evidence="6 23" id="KW-0812">Transmembrane</keyword>
<keyword evidence="7" id="KW-0152">Cholesterol biosynthesis</keyword>
<evidence type="ECO:0000256" key="2">
    <source>
        <dbReference type="ARBA" id="ARBA00004770"/>
    </source>
</evidence>
<dbReference type="GeneID" id="28734730"/>
<comment type="catalytic activity">
    <reaction evidence="21">
        <text>cholesterol + NADP(+) = 7-dehydrocholesterol + NADPH + H(+)</text>
        <dbReference type="Rhea" id="RHEA:23984"/>
        <dbReference type="ChEBI" id="CHEBI:15378"/>
        <dbReference type="ChEBI" id="CHEBI:16113"/>
        <dbReference type="ChEBI" id="CHEBI:17759"/>
        <dbReference type="ChEBI" id="CHEBI:57783"/>
        <dbReference type="ChEBI" id="CHEBI:58349"/>
        <dbReference type="EC" id="1.3.1.21"/>
    </reaction>
    <physiologicalReaction direction="right-to-left" evidence="21">
        <dbReference type="Rhea" id="RHEA:23986"/>
    </physiologicalReaction>
</comment>
<evidence type="ECO:0000256" key="8">
    <source>
        <dbReference type="ARBA" id="ARBA00022824"/>
    </source>
</evidence>
<dbReference type="AlphaFoldDB" id="A0A0N1HAI0"/>
<dbReference type="PROSITE" id="PS01017">
    <property type="entry name" value="STEROL_REDUCT_1"/>
    <property type="match status" value="1"/>
</dbReference>
<evidence type="ECO:0000256" key="14">
    <source>
        <dbReference type="ARBA" id="ARBA00023098"/>
    </source>
</evidence>
<evidence type="ECO:0000256" key="18">
    <source>
        <dbReference type="ARBA" id="ARBA00038851"/>
    </source>
</evidence>
<evidence type="ECO:0000256" key="11">
    <source>
        <dbReference type="ARBA" id="ARBA00022989"/>
    </source>
</evidence>
<keyword evidence="5" id="KW-0153">Cholesterol metabolism</keyword>
<evidence type="ECO:0000256" key="6">
    <source>
        <dbReference type="ARBA" id="ARBA00022692"/>
    </source>
</evidence>
<evidence type="ECO:0000256" key="20">
    <source>
        <dbReference type="ARBA" id="ARBA00042688"/>
    </source>
</evidence>
<feature type="transmembrane region" description="Helical" evidence="23">
    <location>
        <begin position="235"/>
        <end position="252"/>
    </location>
</feature>
<evidence type="ECO:0000256" key="5">
    <source>
        <dbReference type="ARBA" id="ARBA00022548"/>
    </source>
</evidence>
<evidence type="ECO:0000256" key="9">
    <source>
        <dbReference type="ARBA" id="ARBA00022857"/>
    </source>
</evidence>
<comment type="subcellular location">
    <subcellularLocation>
        <location evidence="1">Endoplasmic reticulum membrane</location>
        <topology evidence="1">Multi-pass membrane protein</topology>
    </subcellularLocation>
</comment>
<keyword evidence="9" id="KW-0521">NADP</keyword>
<dbReference type="Pfam" id="PF01222">
    <property type="entry name" value="ERG4_ERG24"/>
    <property type="match status" value="1"/>
</dbReference>
<evidence type="ECO:0000256" key="23">
    <source>
        <dbReference type="RuleBase" id="RU369120"/>
    </source>
</evidence>
<evidence type="ECO:0000256" key="22">
    <source>
        <dbReference type="ARBA" id="ARBA00047826"/>
    </source>
</evidence>
<keyword evidence="15 23" id="KW-0472">Membrane</keyword>
<dbReference type="InterPro" id="IPR001171">
    <property type="entry name" value="ERG24_DHCR-like"/>
</dbReference>
<keyword evidence="10 23" id="KW-0752">Steroid biosynthesis</keyword>
<dbReference type="Proteomes" id="UP000038010">
    <property type="component" value="Unassembled WGS sequence"/>
</dbReference>
<keyword evidence="8" id="KW-0256">Endoplasmic reticulum</keyword>
<dbReference type="VEuPathDB" id="FungiDB:AB675_2847"/>
<keyword evidence="11 23" id="KW-1133">Transmembrane helix</keyword>
<dbReference type="STRING" id="1664694.A0A0N1HAI0"/>
<proteinExistence type="inferred from homology"/>
<dbReference type="GO" id="GO:0047598">
    <property type="term" value="F:7-dehydrocholesterol reductase activity"/>
    <property type="evidence" value="ECO:0007669"/>
    <property type="project" value="UniProtKB-EC"/>
</dbReference>
<keyword evidence="14 23" id="KW-0443">Lipid metabolism</keyword>
<comment type="catalytic activity">
    <reaction evidence="22">
        <text>7-dehydrodesmosterol + NADPH + H(+) = desmosterol + NADP(+)</text>
        <dbReference type="Rhea" id="RHEA:46740"/>
        <dbReference type="ChEBI" id="CHEBI:15378"/>
        <dbReference type="ChEBI" id="CHEBI:17737"/>
        <dbReference type="ChEBI" id="CHEBI:27910"/>
        <dbReference type="ChEBI" id="CHEBI:57783"/>
        <dbReference type="ChEBI" id="CHEBI:58349"/>
    </reaction>
    <physiologicalReaction direction="left-to-right" evidence="22">
        <dbReference type="Rhea" id="RHEA:46741"/>
    </physiologicalReaction>
</comment>
<evidence type="ECO:0000256" key="16">
    <source>
        <dbReference type="ARBA" id="ARBA00023166"/>
    </source>
</evidence>
<dbReference type="PROSITE" id="PS01018">
    <property type="entry name" value="STEROL_REDUCT_2"/>
    <property type="match status" value="1"/>
</dbReference>
<keyword evidence="16 23" id="KW-1207">Sterol metabolism</keyword>
<evidence type="ECO:0000256" key="15">
    <source>
        <dbReference type="ARBA" id="ARBA00023136"/>
    </source>
</evidence>
<evidence type="ECO:0000256" key="12">
    <source>
        <dbReference type="ARBA" id="ARBA00023002"/>
    </source>
</evidence>
<protein>
    <recommendedName>
        <fullName evidence="19">7-dehydrocholesterol reductase</fullName>
        <ecNumber evidence="18">1.3.1.21</ecNumber>
    </recommendedName>
    <alternativeName>
        <fullName evidence="20">Sterol Delta(7)-reductase</fullName>
    </alternativeName>
</protein>
<evidence type="ECO:0000256" key="19">
    <source>
        <dbReference type="ARBA" id="ARBA00039984"/>
    </source>
</evidence>
<feature type="transmembrane region" description="Helical" evidence="23">
    <location>
        <begin position="119"/>
        <end position="138"/>
    </location>
</feature>
<dbReference type="PANTHER" id="PTHR21257">
    <property type="entry name" value="DELTA(14)-STEROL REDUCTASE"/>
    <property type="match status" value="1"/>
</dbReference>
<comment type="similarity">
    <text evidence="3 23">Belongs to the ERG4/ERG24 family.</text>
</comment>
<dbReference type="Gene3D" id="1.20.120.1630">
    <property type="match status" value="1"/>
</dbReference>
<accession>A0A0N1HAI0</accession>
<sequence length="445" mass="50807">MADVYLDIQKSWGRRTKASWLSSLGAGLIVTLCPCWLITNWIALEYYGGSLRLTAQAALKQGIVEFAAQHAPQPTFRASIGYLTWVTVQALLYNYLPGPLSYGQMTPAGNLLKYTTNGLLAWTVTHALYGATSLVGILDPAIIARNWEALLVTVNVYGIILALFAQIKAYVAPSHPLDRKFTGSMIFDYFCGIELNPRIGDRWDFKLFYNGRPGIIAWTLIDLSWMAYQYQTFGFVTKSMLLVTFFHFLYVLDFFYNEDWYLRTIDITHDHFGFNLAWGDTAFLPNLYTLQVQYLGRYPVHLTTPSAFLILAIGLSGYTLFRSCNHQKDLVRSTNGTATIWGKPAEYIRCTYSTTDGKTHQSLLITSGWWGFSRHANYLADLMLSGAMCATCGFTHFLPWSYFFFMGTLLLHRLRRDEKRCAMKYGKFWSLYTQKVQYKLLPGVW</sequence>
<dbReference type="GO" id="GO:0006695">
    <property type="term" value="P:cholesterol biosynthetic process"/>
    <property type="evidence" value="ECO:0007669"/>
    <property type="project" value="UniProtKB-KW"/>
</dbReference>
<evidence type="ECO:0000256" key="3">
    <source>
        <dbReference type="ARBA" id="ARBA00005402"/>
    </source>
</evidence>
<feature type="transmembrane region" description="Helical" evidence="23">
    <location>
        <begin position="272"/>
        <end position="290"/>
    </location>
</feature>
<evidence type="ECO:0000256" key="13">
    <source>
        <dbReference type="ARBA" id="ARBA00023011"/>
    </source>
</evidence>
<feature type="transmembrane region" description="Helical" evidence="23">
    <location>
        <begin position="20"/>
        <end position="43"/>
    </location>
</feature>
<dbReference type="RefSeq" id="XP_018004956.1">
    <property type="nucleotide sequence ID" value="XM_018142850.1"/>
</dbReference>
<evidence type="ECO:0000256" key="17">
    <source>
        <dbReference type="ARBA" id="ARBA00023221"/>
    </source>
</evidence>
<evidence type="ECO:0000256" key="7">
    <source>
        <dbReference type="ARBA" id="ARBA00022778"/>
    </source>
</evidence>
<dbReference type="FunFam" id="1.20.120.1630:FF:000004">
    <property type="entry name" value="7-dehydrocholesterol reductase"/>
    <property type="match status" value="1"/>
</dbReference>
<dbReference type="PANTHER" id="PTHR21257:SF38">
    <property type="entry name" value="7-DEHYDROCHOLESTEROL REDUCTASE"/>
    <property type="match status" value="1"/>
</dbReference>
<comment type="caution">
    <text evidence="24">The sequence shown here is derived from an EMBL/GenBank/DDBJ whole genome shotgun (WGS) entry which is preliminary data.</text>
</comment>
<feature type="transmembrane region" description="Helical" evidence="23">
    <location>
        <begin position="302"/>
        <end position="321"/>
    </location>
</feature>
<comment type="pathway">
    <text evidence="2">Steroid biosynthesis; cholesterol biosynthesis.</text>
</comment>